<accession>A0A3B0U8P5</accession>
<name>A0A3B0U8P5_9ZZZZ</name>
<feature type="transmembrane region" description="Helical" evidence="2">
    <location>
        <begin position="103"/>
        <end position="120"/>
    </location>
</feature>
<dbReference type="InterPro" id="IPR043130">
    <property type="entry name" value="CDP-OH_PTrfase_TM_dom"/>
</dbReference>
<keyword evidence="2" id="KW-0812">Transmembrane</keyword>
<dbReference type="PROSITE" id="PS00379">
    <property type="entry name" value="CDP_ALCOHOL_P_TRANSF"/>
    <property type="match status" value="1"/>
</dbReference>
<sequence>MAFKNHIPNSITLLSLTSGIISVYFGVKGTPVDLAIAGIFIFVGAVFDFFDGFSARLLDARSDIGLQLDSLSDMVTFGVAPGFIMYQMILISHGNPAAKGVDFLPFFAIMIPWMSALRLAKFNIDETQVISFRGMPTPALAILVASFPLIRHTLYASQSFWYMVFTNTYFLLTVAIFGSLLLVSTLPMFSLKFKSFGWRENSIKYVFLIVALVLLIWFQIVAVPFIILLYLFLSLIVYLTDIQG</sequence>
<dbReference type="Gene3D" id="1.20.120.1760">
    <property type="match status" value="1"/>
</dbReference>
<feature type="transmembrane region" description="Helical" evidence="2">
    <location>
        <begin position="32"/>
        <end position="50"/>
    </location>
</feature>
<evidence type="ECO:0000313" key="3">
    <source>
        <dbReference type="EMBL" id="VAW27411.1"/>
    </source>
</evidence>
<proteinExistence type="predicted"/>
<feature type="transmembrane region" description="Helical" evidence="2">
    <location>
        <begin position="71"/>
        <end position="91"/>
    </location>
</feature>
<dbReference type="GO" id="GO:0003882">
    <property type="term" value="F:CDP-diacylglycerol-serine O-phosphatidyltransferase activity"/>
    <property type="evidence" value="ECO:0007669"/>
    <property type="project" value="UniProtKB-EC"/>
</dbReference>
<gene>
    <name evidence="3" type="ORF">MNBD_BACTEROID07-737</name>
</gene>
<evidence type="ECO:0000256" key="2">
    <source>
        <dbReference type="SAM" id="Phobius"/>
    </source>
</evidence>
<protein>
    <submittedName>
        <fullName evidence="3">CDP-diacylglycerol--serine O-phosphatidyltransferase</fullName>
        <ecNumber evidence="3">2.7.8.8</ecNumber>
    </submittedName>
</protein>
<evidence type="ECO:0000256" key="1">
    <source>
        <dbReference type="ARBA" id="ARBA00022679"/>
    </source>
</evidence>
<keyword evidence="2" id="KW-0472">Membrane</keyword>
<reference evidence="3" key="1">
    <citation type="submission" date="2018-06" db="EMBL/GenBank/DDBJ databases">
        <authorList>
            <person name="Zhirakovskaya E."/>
        </authorList>
    </citation>
    <scope>NUCLEOTIDE SEQUENCE</scope>
</reference>
<dbReference type="InterPro" id="IPR048254">
    <property type="entry name" value="CDP_ALCOHOL_P_TRANSF_CS"/>
</dbReference>
<dbReference type="EMBL" id="UOET01000107">
    <property type="protein sequence ID" value="VAW27411.1"/>
    <property type="molecule type" value="Genomic_DNA"/>
</dbReference>
<keyword evidence="2" id="KW-1133">Transmembrane helix</keyword>
<dbReference type="Pfam" id="PF01066">
    <property type="entry name" value="CDP-OH_P_transf"/>
    <property type="match status" value="1"/>
</dbReference>
<dbReference type="EC" id="2.7.8.8" evidence="3"/>
<dbReference type="GO" id="GO:0016020">
    <property type="term" value="C:membrane"/>
    <property type="evidence" value="ECO:0007669"/>
    <property type="project" value="InterPro"/>
</dbReference>
<feature type="transmembrane region" description="Helical" evidence="2">
    <location>
        <begin position="205"/>
        <end position="238"/>
    </location>
</feature>
<feature type="transmembrane region" description="Helical" evidence="2">
    <location>
        <begin position="170"/>
        <end position="193"/>
    </location>
</feature>
<feature type="transmembrane region" description="Helical" evidence="2">
    <location>
        <begin position="132"/>
        <end position="150"/>
    </location>
</feature>
<organism evidence="3">
    <name type="scientific">hydrothermal vent metagenome</name>
    <dbReference type="NCBI Taxonomy" id="652676"/>
    <lineage>
        <taxon>unclassified sequences</taxon>
        <taxon>metagenomes</taxon>
        <taxon>ecological metagenomes</taxon>
    </lineage>
</organism>
<dbReference type="AlphaFoldDB" id="A0A3B0U8P5"/>
<keyword evidence="1 3" id="KW-0808">Transferase</keyword>
<dbReference type="GO" id="GO:0008654">
    <property type="term" value="P:phospholipid biosynthetic process"/>
    <property type="evidence" value="ECO:0007669"/>
    <property type="project" value="InterPro"/>
</dbReference>
<feature type="transmembrane region" description="Helical" evidence="2">
    <location>
        <begin position="7"/>
        <end position="26"/>
    </location>
</feature>
<dbReference type="InterPro" id="IPR000462">
    <property type="entry name" value="CDP-OH_P_trans"/>
</dbReference>